<dbReference type="AlphaFoldDB" id="A0A8J2P3Q4"/>
<accession>A0A8J2P3Q4</accession>
<evidence type="ECO:0000313" key="3">
    <source>
        <dbReference type="EMBL" id="CAG7724396.1"/>
    </source>
</evidence>
<dbReference type="EMBL" id="CAJVCH010109343">
    <property type="protein sequence ID" value="CAG7724396.1"/>
    <property type="molecule type" value="Genomic_DNA"/>
</dbReference>
<evidence type="ECO:0000256" key="1">
    <source>
        <dbReference type="SAM" id="MobiDB-lite"/>
    </source>
</evidence>
<comment type="caution">
    <text evidence="3">The sequence shown here is derived from an EMBL/GenBank/DDBJ whole genome shotgun (WGS) entry which is preliminary data.</text>
</comment>
<proteinExistence type="predicted"/>
<keyword evidence="4" id="KW-1185">Reference proteome</keyword>
<feature type="non-terminal residue" evidence="3">
    <location>
        <position position="1"/>
    </location>
</feature>
<reference evidence="3" key="1">
    <citation type="submission" date="2021-06" db="EMBL/GenBank/DDBJ databases">
        <authorList>
            <person name="Hodson N. C."/>
            <person name="Mongue J. A."/>
            <person name="Jaron S. K."/>
        </authorList>
    </citation>
    <scope>NUCLEOTIDE SEQUENCE</scope>
</reference>
<gene>
    <name evidence="3" type="ORF">AFUS01_LOCUS13425</name>
</gene>
<protein>
    <recommendedName>
        <fullName evidence="5">Peptidase S1 domain-containing protein</fullName>
    </recommendedName>
</protein>
<sequence>MILYILYFAYVLTYPETLHGETIPRINGGEDAKPGQFPWMASLQSYSKFFPSILDKRHDGRGASKGDSGSPLVCYDDNGPYVE</sequence>
<feature type="region of interest" description="Disordered" evidence="1">
    <location>
        <begin position="60"/>
        <end position="83"/>
    </location>
</feature>
<evidence type="ECO:0000256" key="2">
    <source>
        <dbReference type="SAM" id="SignalP"/>
    </source>
</evidence>
<evidence type="ECO:0000313" key="4">
    <source>
        <dbReference type="Proteomes" id="UP000708208"/>
    </source>
</evidence>
<dbReference type="OrthoDB" id="8440449at2759"/>
<dbReference type="Proteomes" id="UP000708208">
    <property type="component" value="Unassembled WGS sequence"/>
</dbReference>
<feature type="chain" id="PRO_5035227512" description="Peptidase S1 domain-containing protein" evidence="2">
    <location>
        <begin position="21"/>
        <end position="83"/>
    </location>
</feature>
<evidence type="ECO:0008006" key="5">
    <source>
        <dbReference type="Google" id="ProtNLM"/>
    </source>
</evidence>
<name>A0A8J2P3Q4_9HEXA</name>
<feature type="signal peptide" evidence="2">
    <location>
        <begin position="1"/>
        <end position="20"/>
    </location>
</feature>
<keyword evidence="2" id="KW-0732">Signal</keyword>
<organism evidence="3 4">
    <name type="scientific">Allacma fusca</name>
    <dbReference type="NCBI Taxonomy" id="39272"/>
    <lineage>
        <taxon>Eukaryota</taxon>
        <taxon>Metazoa</taxon>
        <taxon>Ecdysozoa</taxon>
        <taxon>Arthropoda</taxon>
        <taxon>Hexapoda</taxon>
        <taxon>Collembola</taxon>
        <taxon>Symphypleona</taxon>
        <taxon>Sminthuridae</taxon>
        <taxon>Allacma</taxon>
    </lineage>
</organism>